<feature type="binding site" evidence="6">
    <location>
        <position position="70"/>
    </location>
    <ligand>
        <name>substrate</name>
    </ligand>
</feature>
<dbReference type="InterPro" id="IPR020019">
    <property type="entry name" value="AcTrfase_PglD-like"/>
</dbReference>
<gene>
    <name evidence="7" type="ORF">JCM31826_15730</name>
</gene>
<keyword evidence="8" id="KW-1185">Reference proteome</keyword>
<keyword evidence="4" id="KW-0012">Acyltransferase</keyword>
<dbReference type="Gene3D" id="3.40.50.20">
    <property type="match status" value="1"/>
</dbReference>
<keyword evidence="3" id="KW-0677">Repeat</keyword>
<dbReference type="SUPFAM" id="SSF51161">
    <property type="entry name" value="Trimeric LpxA-like enzymes"/>
    <property type="match status" value="1"/>
</dbReference>
<dbReference type="Proteomes" id="UP000286715">
    <property type="component" value="Unassembled WGS sequence"/>
</dbReference>
<protein>
    <submittedName>
        <fullName evidence="7">Transferase</fullName>
    </submittedName>
</protein>
<dbReference type="AlphaFoldDB" id="A0A401XM70"/>
<reference evidence="7 8" key="1">
    <citation type="submission" date="2018-11" db="EMBL/GenBank/DDBJ databases">
        <title>Schleiferia aggregans sp. nov., a moderately thermophilic heterotrophic bacterium isolated from microbial mats at a terrestrial hot spring.</title>
        <authorList>
            <person name="Iino T."/>
            <person name="Ohkuma M."/>
            <person name="Haruta S."/>
        </authorList>
    </citation>
    <scope>NUCLEOTIDE SEQUENCE [LARGE SCALE GENOMIC DNA]</scope>
    <source>
        <strain evidence="7 8">LA</strain>
    </source>
</reference>
<evidence type="ECO:0000256" key="6">
    <source>
        <dbReference type="PIRSR" id="PIRSR620019-2"/>
    </source>
</evidence>
<evidence type="ECO:0000256" key="4">
    <source>
        <dbReference type="ARBA" id="ARBA00023315"/>
    </source>
</evidence>
<keyword evidence="2 7" id="KW-0808">Transferase</keyword>
<dbReference type="InterPro" id="IPR018357">
    <property type="entry name" value="Hexapep_transf_CS"/>
</dbReference>
<proteinExistence type="inferred from homology"/>
<dbReference type="PROSITE" id="PS00101">
    <property type="entry name" value="HEXAPEP_TRANSFERASES"/>
    <property type="match status" value="1"/>
</dbReference>
<dbReference type="EMBL" id="BHZE01000016">
    <property type="protein sequence ID" value="GCD78091.1"/>
    <property type="molecule type" value="Genomic_DNA"/>
</dbReference>
<comment type="caution">
    <text evidence="7">The sequence shown here is derived from an EMBL/GenBank/DDBJ whole genome shotgun (WGS) entry which is preliminary data.</text>
</comment>
<evidence type="ECO:0000256" key="3">
    <source>
        <dbReference type="ARBA" id="ARBA00022737"/>
    </source>
</evidence>
<dbReference type="InterPro" id="IPR050179">
    <property type="entry name" value="Trans_hexapeptide_repeat"/>
</dbReference>
<feature type="site" description="Increases basicity of active site His" evidence="5">
    <location>
        <position position="140"/>
    </location>
</feature>
<feature type="active site" description="Proton acceptor" evidence="5">
    <location>
        <position position="139"/>
    </location>
</feature>
<dbReference type="Gene3D" id="2.160.10.10">
    <property type="entry name" value="Hexapeptide repeat proteins"/>
    <property type="match status" value="1"/>
</dbReference>
<dbReference type="CDD" id="cd03360">
    <property type="entry name" value="LbH_AT_putative"/>
    <property type="match status" value="1"/>
</dbReference>
<sequence>MQKPFYLFGAGGLGKEYYHYILQTFDFESDYVFKGYLDDAASGLSFRNHPIFKTEEASLGDECAMLFAVGSPQVKRELDERYKSIRIEFPVLVHPRAILVDLNGIKVGEGAAICPGSVLTTEIVVGRHVLINLNCTVGHDAQIGDYSSLMPGVHISGQVRIGKEVMIGTGAVVLNGVTIGNGATVGAGAVVNKDVPEGATVVGVPAKPIQR</sequence>
<dbReference type="Pfam" id="PF00132">
    <property type="entry name" value="Hexapep"/>
    <property type="match status" value="1"/>
</dbReference>
<dbReference type="PANTHER" id="PTHR43300:SF7">
    <property type="entry name" value="UDP-N-ACETYLBACILLOSAMINE N-ACETYLTRANSFERASE"/>
    <property type="match status" value="1"/>
</dbReference>
<accession>A0A401XM70</accession>
<comment type="similarity">
    <text evidence="1">Belongs to the transferase hexapeptide repeat family.</text>
</comment>
<evidence type="ECO:0000256" key="2">
    <source>
        <dbReference type="ARBA" id="ARBA00022679"/>
    </source>
</evidence>
<evidence type="ECO:0000256" key="1">
    <source>
        <dbReference type="ARBA" id="ARBA00007274"/>
    </source>
</evidence>
<evidence type="ECO:0000313" key="8">
    <source>
        <dbReference type="Proteomes" id="UP000286715"/>
    </source>
</evidence>
<dbReference type="GO" id="GO:0016746">
    <property type="term" value="F:acyltransferase activity"/>
    <property type="evidence" value="ECO:0007669"/>
    <property type="project" value="UniProtKB-KW"/>
</dbReference>
<organism evidence="7 8">
    <name type="scientific">Thermaurantimonas aggregans</name>
    <dbReference type="NCBI Taxonomy" id="2173829"/>
    <lineage>
        <taxon>Bacteria</taxon>
        <taxon>Pseudomonadati</taxon>
        <taxon>Bacteroidota</taxon>
        <taxon>Flavobacteriia</taxon>
        <taxon>Flavobacteriales</taxon>
        <taxon>Schleiferiaceae</taxon>
        <taxon>Thermaurantimonas</taxon>
    </lineage>
</organism>
<evidence type="ECO:0000256" key="5">
    <source>
        <dbReference type="PIRSR" id="PIRSR620019-1"/>
    </source>
</evidence>
<dbReference type="NCBIfam" id="TIGR03570">
    <property type="entry name" value="NeuD_NnaD"/>
    <property type="match status" value="1"/>
</dbReference>
<dbReference type="PANTHER" id="PTHR43300">
    <property type="entry name" value="ACETYLTRANSFERASE"/>
    <property type="match status" value="1"/>
</dbReference>
<dbReference type="OrthoDB" id="9794407at2"/>
<dbReference type="InterPro" id="IPR011004">
    <property type="entry name" value="Trimer_LpxA-like_sf"/>
</dbReference>
<dbReference type="InterPro" id="IPR001451">
    <property type="entry name" value="Hexapep"/>
</dbReference>
<evidence type="ECO:0000313" key="7">
    <source>
        <dbReference type="EMBL" id="GCD78091.1"/>
    </source>
</evidence>
<dbReference type="RefSeq" id="WP_124398153.1">
    <property type="nucleotide sequence ID" value="NZ_BHZE01000016.1"/>
</dbReference>
<name>A0A401XM70_9FLAO</name>